<accession>A0A7D9IBX3</accession>
<gene>
    <name evidence="1" type="ORF">PACLA_8A008568</name>
</gene>
<feature type="non-terminal residue" evidence="1">
    <location>
        <position position="1"/>
    </location>
</feature>
<evidence type="ECO:0000313" key="2">
    <source>
        <dbReference type="Proteomes" id="UP001152795"/>
    </source>
</evidence>
<reference evidence="1" key="1">
    <citation type="submission" date="2020-04" db="EMBL/GenBank/DDBJ databases">
        <authorList>
            <person name="Alioto T."/>
            <person name="Alioto T."/>
            <person name="Gomez Garrido J."/>
        </authorList>
    </citation>
    <scope>NUCLEOTIDE SEQUENCE</scope>
    <source>
        <strain evidence="1">A484AB</strain>
    </source>
</reference>
<sequence length="53" mass="6269">RTLFNKSLSLVIMILRLQVSLHLTLLYLKTYSGSIEISCRIEGRIFRYLKHVM</sequence>
<dbReference type="Proteomes" id="UP001152795">
    <property type="component" value="Unassembled WGS sequence"/>
</dbReference>
<evidence type="ECO:0000313" key="1">
    <source>
        <dbReference type="EMBL" id="CAB4001591.1"/>
    </source>
</evidence>
<keyword evidence="2" id="KW-1185">Reference proteome</keyword>
<comment type="caution">
    <text evidence="1">The sequence shown here is derived from an EMBL/GenBank/DDBJ whole genome shotgun (WGS) entry which is preliminary data.</text>
</comment>
<dbReference type="EMBL" id="CACRXK020004129">
    <property type="protein sequence ID" value="CAB4001591.1"/>
    <property type="molecule type" value="Genomic_DNA"/>
</dbReference>
<proteinExistence type="predicted"/>
<dbReference type="AlphaFoldDB" id="A0A7D9IBX3"/>
<name>A0A7D9IBX3_PARCT</name>
<organism evidence="1 2">
    <name type="scientific">Paramuricea clavata</name>
    <name type="common">Red gorgonian</name>
    <name type="synonym">Violescent sea-whip</name>
    <dbReference type="NCBI Taxonomy" id="317549"/>
    <lineage>
        <taxon>Eukaryota</taxon>
        <taxon>Metazoa</taxon>
        <taxon>Cnidaria</taxon>
        <taxon>Anthozoa</taxon>
        <taxon>Octocorallia</taxon>
        <taxon>Malacalcyonacea</taxon>
        <taxon>Plexauridae</taxon>
        <taxon>Paramuricea</taxon>
    </lineage>
</organism>
<feature type="non-terminal residue" evidence="1">
    <location>
        <position position="53"/>
    </location>
</feature>
<protein>
    <submittedName>
        <fullName evidence="1">Uncharacterized protein</fullName>
    </submittedName>
</protein>